<evidence type="ECO:0000256" key="7">
    <source>
        <dbReference type="ARBA" id="ARBA00022475"/>
    </source>
</evidence>
<comment type="subcellular location">
    <subcellularLocation>
        <location evidence="1 21">Cell membrane</location>
        <topology evidence="1 21">Multi-pass membrane protein</topology>
    </subcellularLocation>
</comment>
<feature type="transmembrane region" description="Helical" evidence="21">
    <location>
        <begin position="86"/>
        <end position="111"/>
    </location>
</feature>
<evidence type="ECO:0000256" key="22">
    <source>
        <dbReference type="SAM" id="MobiDB-lite"/>
    </source>
</evidence>
<comment type="similarity">
    <text evidence="3 20">Belongs to the heme-copper respiratory oxidase family.</text>
</comment>
<keyword evidence="15 21" id="KW-0408">Iron</keyword>
<dbReference type="GO" id="GO:0006119">
    <property type="term" value="P:oxidative phosphorylation"/>
    <property type="evidence" value="ECO:0007669"/>
    <property type="project" value="UniProtKB-UniPathway"/>
</dbReference>
<dbReference type="PANTHER" id="PTHR10422:SF18">
    <property type="entry name" value="CYTOCHROME C OXIDASE SUBUNIT 1"/>
    <property type="match status" value="1"/>
</dbReference>
<feature type="transmembrane region" description="Helical" evidence="21">
    <location>
        <begin position="131"/>
        <end position="153"/>
    </location>
</feature>
<feature type="domain" description="Cytochrome oxidase subunit I profile" evidence="23">
    <location>
        <begin position="27"/>
        <end position="545"/>
    </location>
</feature>
<dbReference type="PROSITE" id="PS00077">
    <property type="entry name" value="COX1_CUB"/>
    <property type="match status" value="1"/>
</dbReference>
<evidence type="ECO:0000256" key="16">
    <source>
        <dbReference type="ARBA" id="ARBA00023008"/>
    </source>
</evidence>
<keyword evidence="11 21" id="KW-0479">Metal-binding</keyword>
<keyword evidence="13 20" id="KW-0249">Electron transport</keyword>
<dbReference type="GO" id="GO:0016491">
    <property type="term" value="F:oxidoreductase activity"/>
    <property type="evidence" value="ECO:0007669"/>
    <property type="project" value="UniProtKB-KW"/>
</dbReference>
<evidence type="ECO:0000256" key="10">
    <source>
        <dbReference type="ARBA" id="ARBA00022692"/>
    </source>
</evidence>
<dbReference type="CDD" id="cd01662">
    <property type="entry name" value="Ubiquinol_Oxidase_I"/>
    <property type="match status" value="1"/>
</dbReference>
<evidence type="ECO:0000256" key="1">
    <source>
        <dbReference type="ARBA" id="ARBA00004651"/>
    </source>
</evidence>
<sequence>MTSLLEPPVVVADDPRPIASGALRRPAKTEGFWSWITSIDHKRVGILYGVTAMTWFVVGGFEALLIRLQLASPNGRILDANAYNEVFTMHGTTMVFLVVMPLGAAFMNYLIPLQIGARDVAFPRLNALSYWLFLFGGLFLYSSLFLGGMPNGGWYGYAPNTSIVFSPGHNIDFWIGGLLITGIASTVGAVNLIVTCLNMRAPGMGLFRMPVFTWMGLITQFLLLFALPVITIALFLLMFDRNFGSNFFNPSNGGDPVLWQHLFWLFGHPEVYIMILPAFGMVSEVIPVFSRKPLFGYKVMVFSGIAIGFMGWGVWVHHMFAVGLGPVSITAFSISTMFIAVPTGVKIFNWIGTMWKGSLRFTSAMLFSVGLVAMFTIGGLSGVTHSVSPHDRQQTDTYYIVAHFHYVLFGGAIFGIFAGVYFWYPKIFGQLLDERLGKIHFWLFFVGFNLTFGPHHILGLWGMPRRIYTYPEGTGWDLWNMVSTVGSFIIALGLLVFFANVRRTDKRHKRDRISVTADPWDARSLEWSTPSPVPAYNFAEAPQVHAVDDWWHRKYTEDEDGRMMRLDDHDKAKAQAEEGLKPGQSVHLPSPSFYPVLAAAAIFLAMYGIVYGRSAGANYAITGLGVLLLVCTLIAWALEPSTEPEDALVDPDADRLLGLAPAGDGQAALGSGETPALTTGAKEEPT</sequence>
<keyword evidence="9 20" id="KW-0679">Respiratory chain</keyword>
<evidence type="ECO:0000256" key="4">
    <source>
        <dbReference type="ARBA" id="ARBA00012949"/>
    </source>
</evidence>
<feature type="transmembrane region" description="Helical" evidence="21">
    <location>
        <begin position="403"/>
        <end position="424"/>
    </location>
</feature>
<comment type="pathway">
    <text evidence="2 21">Energy metabolism; oxidative phosphorylation.</text>
</comment>
<dbReference type="InterPro" id="IPR023616">
    <property type="entry name" value="Cyt_c_oxase-like_su1_dom"/>
</dbReference>
<feature type="transmembrane region" description="Helical" evidence="21">
    <location>
        <begin position="258"/>
        <end position="282"/>
    </location>
</feature>
<evidence type="ECO:0000256" key="11">
    <source>
        <dbReference type="ARBA" id="ARBA00022723"/>
    </source>
</evidence>
<gene>
    <name evidence="24" type="ORF">AVDCRST_MAG76-1528</name>
</gene>
<evidence type="ECO:0000256" key="21">
    <source>
        <dbReference type="RuleBase" id="RU363061"/>
    </source>
</evidence>
<dbReference type="AlphaFoldDB" id="A0A6J4I001"/>
<keyword evidence="10 20" id="KW-0812">Transmembrane</keyword>
<feature type="transmembrane region" description="Helical" evidence="21">
    <location>
        <begin position="294"/>
        <end position="315"/>
    </location>
</feature>
<feature type="transmembrane region" description="Helical" evidence="21">
    <location>
        <begin position="173"/>
        <end position="199"/>
    </location>
</feature>
<keyword evidence="7 21" id="KW-1003">Cell membrane</keyword>
<dbReference type="PANTHER" id="PTHR10422">
    <property type="entry name" value="CYTOCHROME C OXIDASE SUBUNIT 1"/>
    <property type="match status" value="1"/>
</dbReference>
<keyword evidence="14 21" id="KW-1133">Transmembrane helix</keyword>
<evidence type="ECO:0000259" key="23">
    <source>
        <dbReference type="PROSITE" id="PS50855"/>
    </source>
</evidence>
<evidence type="ECO:0000256" key="8">
    <source>
        <dbReference type="ARBA" id="ARBA00022617"/>
    </source>
</evidence>
<dbReference type="InterPro" id="IPR000883">
    <property type="entry name" value="Cyt_C_Oxase_1"/>
</dbReference>
<dbReference type="InterPro" id="IPR036927">
    <property type="entry name" value="Cyt_c_oxase-like_su1_sf"/>
</dbReference>
<keyword evidence="16 21" id="KW-0186">Copper</keyword>
<feature type="transmembrane region" description="Helical" evidence="21">
    <location>
        <begin position="211"/>
        <end position="238"/>
    </location>
</feature>
<evidence type="ECO:0000313" key="24">
    <source>
        <dbReference type="EMBL" id="CAA9236284.1"/>
    </source>
</evidence>
<dbReference type="Gene3D" id="1.10.287.70">
    <property type="match status" value="1"/>
</dbReference>
<evidence type="ECO:0000256" key="3">
    <source>
        <dbReference type="ARBA" id="ARBA00009578"/>
    </source>
</evidence>
<dbReference type="InterPro" id="IPR023615">
    <property type="entry name" value="Cyt_c_Oxase_su1_BS"/>
</dbReference>
<evidence type="ECO:0000256" key="19">
    <source>
        <dbReference type="ARBA" id="ARBA00047816"/>
    </source>
</evidence>
<evidence type="ECO:0000256" key="13">
    <source>
        <dbReference type="ARBA" id="ARBA00022982"/>
    </source>
</evidence>
<feature type="transmembrane region" description="Helical" evidence="21">
    <location>
        <begin position="593"/>
        <end position="611"/>
    </location>
</feature>
<dbReference type="Pfam" id="PF00115">
    <property type="entry name" value="COX1"/>
    <property type="match status" value="1"/>
</dbReference>
<evidence type="ECO:0000256" key="17">
    <source>
        <dbReference type="ARBA" id="ARBA00023136"/>
    </source>
</evidence>
<evidence type="ECO:0000256" key="6">
    <source>
        <dbReference type="ARBA" id="ARBA00022448"/>
    </source>
</evidence>
<dbReference type="GO" id="GO:0004129">
    <property type="term" value="F:cytochrome-c oxidase activity"/>
    <property type="evidence" value="ECO:0007669"/>
    <property type="project" value="UniProtKB-EC"/>
</dbReference>
<dbReference type="PROSITE" id="PS50855">
    <property type="entry name" value="COX1"/>
    <property type="match status" value="1"/>
</dbReference>
<comment type="catalytic activity">
    <reaction evidence="19 21">
        <text>4 Fe(II)-[cytochrome c] + O2 + 8 H(+)(in) = 4 Fe(III)-[cytochrome c] + 2 H2O + 4 H(+)(out)</text>
        <dbReference type="Rhea" id="RHEA:11436"/>
        <dbReference type="Rhea" id="RHEA-COMP:10350"/>
        <dbReference type="Rhea" id="RHEA-COMP:14399"/>
        <dbReference type="ChEBI" id="CHEBI:15377"/>
        <dbReference type="ChEBI" id="CHEBI:15378"/>
        <dbReference type="ChEBI" id="CHEBI:15379"/>
        <dbReference type="ChEBI" id="CHEBI:29033"/>
        <dbReference type="ChEBI" id="CHEBI:29034"/>
        <dbReference type="EC" id="7.1.1.9"/>
    </reaction>
</comment>
<dbReference type="GO" id="GO:0046872">
    <property type="term" value="F:metal ion binding"/>
    <property type="evidence" value="ECO:0007669"/>
    <property type="project" value="UniProtKB-KW"/>
</dbReference>
<comment type="function">
    <text evidence="18 21">Cytochrome c oxidase is the component of the respiratory chain that catalyzes the reduction of oxygen to water. Subunits 1-3 form the functional core of the enzyme complex. CO I is the catalytic subunit of the enzyme. Electrons originating in cytochrome c are transferred via the copper A center of subunit 2 and heme A of subunit 1 to the bimetallic center formed by heme A3 and copper B.</text>
</comment>
<reference evidence="24" key="1">
    <citation type="submission" date="2020-02" db="EMBL/GenBank/DDBJ databases">
        <authorList>
            <person name="Meier V. D."/>
        </authorList>
    </citation>
    <scope>NUCLEOTIDE SEQUENCE</scope>
    <source>
        <strain evidence="24">AVDCRST_MAG76</strain>
    </source>
</reference>
<feature type="transmembrane region" description="Helical" evidence="21">
    <location>
        <begin position="478"/>
        <end position="501"/>
    </location>
</feature>
<dbReference type="UniPathway" id="UPA00705"/>
<dbReference type="GO" id="GO:0015990">
    <property type="term" value="P:electron transport coupled proton transport"/>
    <property type="evidence" value="ECO:0007669"/>
    <property type="project" value="InterPro"/>
</dbReference>
<evidence type="ECO:0000256" key="18">
    <source>
        <dbReference type="ARBA" id="ARBA00025218"/>
    </source>
</evidence>
<evidence type="ECO:0000256" key="5">
    <source>
        <dbReference type="ARBA" id="ARBA00015947"/>
    </source>
</evidence>
<dbReference type="NCBIfam" id="TIGR02891">
    <property type="entry name" value="CtaD_CoxA"/>
    <property type="match status" value="1"/>
</dbReference>
<dbReference type="PRINTS" id="PR01165">
    <property type="entry name" value="CYCOXIDASEI"/>
</dbReference>
<keyword evidence="12" id="KW-1278">Translocase</keyword>
<feature type="transmembrane region" description="Helical" evidence="21">
    <location>
        <begin position="436"/>
        <end position="458"/>
    </location>
</feature>
<feature type="transmembrane region" description="Helical" evidence="21">
    <location>
        <begin position="617"/>
        <end position="638"/>
    </location>
</feature>
<evidence type="ECO:0000256" key="12">
    <source>
        <dbReference type="ARBA" id="ARBA00022967"/>
    </source>
</evidence>
<dbReference type="GO" id="GO:0022904">
    <property type="term" value="P:respiratory electron transport chain"/>
    <property type="evidence" value="ECO:0007669"/>
    <property type="project" value="TreeGrafter"/>
</dbReference>
<feature type="transmembrane region" description="Helical" evidence="21">
    <location>
        <begin position="327"/>
        <end position="349"/>
    </location>
</feature>
<evidence type="ECO:0000256" key="9">
    <source>
        <dbReference type="ARBA" id="ARBA00022660"/>
    </source>
</evidence>
<feature type="region of interest" description="Disordered" evidence="22">
    <location>
        <begin position="660"/>
        <end position="686"/>
    </location>
</feature>
<feature type="transmembrane region" description="Helical" evidence="21">
    <location>
        <begin position="361"/>
        <end position="383"/>
    </location>
</feature>
<dbReference type="GO" id="GO:0020037">
    <property type="term" value="F:heme binding"/>
    <property type="evidence" value="ECO:0007669"/>
    <property type="project" value="InterPro"/>
</dbReference>
<accession>A0A6J4I001</accession>
<dbReference type="SUPFAM" id="SSF81442">
    <property type="entry name" value="Cytochrome c oxidase subunit I-like"/>
    <property type="match status" value="1"/>
</dbReference>
<name>A0A6J4I001_9ACTN</name>
<keyword evidence="24" id="KW-0560">Oxidoreductase</keyword>
<dbReference type="EMBL" id="CADCSZ010000091">
    <property type="protein sequence ID" value="CAA9236284.1"/>
    <property type="molecule type" value="Genomic_DNA"/>
</dbReference>
<evidence type="ECO:0000256" key="14">
    <source>
        <dbReference type="ARBA" id="ARBA00022989"/>
    </source>
</evidence>
<evidence type="ECO:0000256" key="20">
    <source>
        <dbReference type="RuleBase" id="RU000370"/>
    </source>
</evidence>
<dbReference type="EC" id="7.1.1.9" evidence="4 21"/>
<evidence type="ECO:0000256" key="15">
    <source>
        <dbReference type="ARBA" id="ARBA00023004"/>
    </source>
</evidence>
<keyword evidence="8 20" id="KW-0349">Heme</keyword>
<dbReference type="Gene3D" id="1.20.210.10">
    <property type="entry name" value="Cytochrome c oxidase-like, subunit I domain"/>
    <property type="match status" value="1"/>
</dbReference>
<dbReference type="GO" id="GO:0005886">
    <property type="term" value="C:plasma membrane"/>
    <property type="evidence" value="ECO:0007669"/>
    <property type="project" value="UniProtKB-SubCell"/>
</dbReference>
<dbReference type="FunFam" id="1.20.210.10:FF:000006">
    <property type="entry name" value="Cytochrome c oxidase subunit 1"/>
    <property type="match status" value="1"/>
</dbReference>
<keyword evidence="6 20" id="KW-0813">Transport</keyword>
<keyword evidence="17 21" id="KW-0472">Membrane</keyword>
<proteinExistence type="inferred from homology"/>
<organism evidence="24">
    <name type="scientific">uncultured Acidimicrobiales bacterium</name>
    <dbReference type="NCBI Taxonomy" id="310071"/>
    <lineage>
        <taxon>Bacteria</taxon>
        <taxon>Bacillati</taxon>
        <taxon>Actinomycetota</taxon>
        <taxon>Acidimicrobiia</taxon>
        <taxon>Acidimicrobiales</taxon>
        <taxon>environmental samples</taxon>
    </lineage>
</organism>
<evidence type="ECO:0000256" key="2">
    <source>
        <dbReference type="ARBA" id="ARBA00004673"/>
    </source>
</evidence>
<dbReference type="InterPro" id="IPR014241">
    <property type="entry name" value="Cyt_c_oxidase_su1_bac"/>
</dbReference>
<feature type="transmembrane region" description="Helical" evidence="21">
    <location>
        <begin position="46"/>
        <end position="66"/>
    </location>
</feature>
<protein>
    <recommendedName>
        <fullName evidence="5 21">Cytochrome c oxidase subunit 1</fullName>
        <ecNumber evidence="4 21">7.1.1.9</ecNumber>
    </recommendedName>
</protein>